<evidence type="ECO:0000259" key="1">
    <source>
        <dbReference type="Pfam" id="PF14238"/>
    </source>
</evidence>
<dbReference type="Pfam" id="PF14238">
    <property type="entry name" value="DUF4340"/>
    <property type="match status" value="2"/>
</dbReference>
<evidence type="ECO:0000313" key="2">
    <source>
        <dbReference type="EMBL" id="QED29244.1"/>
    </source>
</evidence>
<sequence length="433" mass="48247">MKKGTLIAIGVLLGLLAVFFLTRESPQTKVAAPHVIKSVEGLARIELTRPLEDGKELVVLEKSDDGWQMTKPVESPLAASVLEKLEVFNSDIRTDDLRISADKVAEYGLGEDVVTVALFTSDGSAAAREFGVGQTVSVENTGAKRTFILSNEKPYRAQAALDFLKEPVADLRSKEIFRSERELLTEFVLNKGETRFALRKPESGWEMEDKSMPVENSVVSSFVNTLTNLNAVGFSDRPAAEVGLEPPQYLINAKFGDSFARIALSQVGDEYFAQRLGNPTIYKISKFNADSLMLDELKLRNRVAQEFDTKDIKTIEFAGEDRVVLSKSGEEWTTLRPERKSVNQDKVKGHLTTISRLRASRFENVELGDVGLSRPEKSVIVRTNSDAFELLIGSEVEGSEDVWAKWKHQDLIWVMPKFVLDKLAPKIGDFEES</sequence>
<dbReference type="AlphaFoldDB" id="A0A5B8XV07"/>
<protein>
    <submittedName>
        <fullName evidence="2">DUF4340 domain-containing protein</fullName>
    </submittedName>
</protein>
<feature type="domain" description="DUF4340" evidence="1">
    <location>
        <begin position="67"/>
        <end position="242"/>
    </location>
</feature>
<gene>
    <name evidence="2" type="ORF">FRD01_18785</name>
</gene>
<keyword evidence="3" id="KW-1185">Reference proteome</keyword>
<dbReference type="EMBL" id="CP042467">
    <property type="protein sequence ID" value="QED29244.1"/>
    <property type="molecule type" value="Genomic_DNA"/>
</dbReference>
<reference evidence="2 3" key="1">
    <citation type="submission" date="2019-08" db="EMBL/GenBank/DDBJ databases">
        <authorList>
            <person name="Liang Q."/>
        </authorList>
    </citation>
    <scope>NUCLEOTIDE SEQUENCE [LARGE SCALE GENOMIC DNA]</scope>
    <source>
        <strain evidence="2 3">V1718</strain>
    </source>
</reference>
<dbReference type="Proteomes" id="UP000321595">
    <property type="component" value="Chromosome"/>
</dbReference>
<proteinExistence type="predicted"/>
<accession>A0A5B8XV07</accession>
<evidence type="ECO:0000313" key="3">
    <source>
        <dbReference type="Proteomes" id="UP000321595"/>
    </source>
</evidence>
<organism evidence="2 3">
    <name type="scientific">Microvenator marinus</name>
    <dbReference type="NCBI Taxonomy" id="2600177"/>
    <lineage>
        <taxon>Bacteria</taxon>
        <taxon>Deltaproteobacteria</taxon>
        <taxon>Bradymonadales</taxon>
        <taxon>Microvenatoraceae</taxon>
        <taxon>Microvenator</taxon>
    </lineage>
</organism>
<dbReference type="KEGG" id="bbae:FRD01_18785"/>
<dbReference type="OrthoDB" id="128744at2"/>
<dbReference type="RefSeq" id="WP_146962477.1">
    <property type="nucleotide sequence ID" value="NZ_CP042467.1"/>
</dbReference>
<dbReference type="InterPro" id="IPR025641">
    <property type="entry name" value="DUF4340"/>
</dbReference>
<name>A0A5B8XV07_9DELT</name>
<feature type="domain" description="DUF4340" evidence="1">
    <location>
        <begin position="266"/>
        <end position="363"/>
    </location>
</feature>